<dbReference type="GeneID" id="106459529"/>
<evidence type="ECO:0000313" key="3">
    <source>
        <dbReference type="RefSeq" id="XP_022241742.1"/>
    </source>
</evidence>
<gene>
    <name evidence="3" type="primary">LOC106459529</name>
</gene>
<protein>
    <submittedName>
        <fullName evidence="3">Uncharacterized protein LOC106459529</fullName>
    </submittedName>
</protein>
<dbReference type="Proteomes" id="UP000694941">
    <property type="component" value="Unplaced"/>
</dbReference>
<evidence type="ECO:0000256" key="1">
    <source>
        <dbReference type="SAM" id="MobiDB-lite"/>
    </source>
</evidence>
<accession>A0ABM1SDN7</accession>
<name>A0ABM1SDN7_LIMPO</name>
<feature type="compositionally biased region" description="Basic residues" evidence="1">
    <location>
        <begin position="391"/>
        <end position="403"/>
    </location>
</feature>
<evidence type="ECO:0000313" key="2">
    <source>
        <dbReference type="Proteomes" id="UP000694941"/>
    </source>
</evidence>
<feature type="region of interest" description="Disordered" evidence="1">
    <location>
        <begin position="269"/>
        <end position="306"/>
    </location>
</feature>
<reference evidence="3" key="1">
    <citation type="submission" date="2025-08" db="UniProtKB">
        <authorList>
            <consortium name="RefSeq"/>
        </authorList>
    </citation>
    <scope>IDENTIFICATION</scope>
    <source>
        <tissue evidence="3">Muscle</tissue>
    </source>
</reference>
<dbReference type="Gene3D" id="2.40.50.960">
    <property type="match status" value="1"/>
</dbReference>
<keyword evidence="2" id="KW-1185">Reference proteome</keyword>
<dbReference type="RefSeq" id="XP_022241742.1">
    <property type="nucleotide sequence ID" value="XM_022386034.1"/>
</dbReference>
<feature type="compositionally biased region" description="Polar residues" evidence="1">
    <location>
        <begin position="273"/>
        <end position="283"/>
    </location>
</feature>
<feature type="compositionally biased region" description="Polar residues" evidence="1">
    <location>
        <begin position="408"/>
        <end position="422"/>
    </location>
</feature>
<feature type="region of interest" description="Disordered" evidence="1">
    <location>
        <begin position="389"/>
        <end position="433"/>
    </location>
</feature>
<feature type="compositionally biased region" description="Basic and acidic residues" evidence="1">
    <location>
        <begin position="852"/>
        <end position="866"/>
    </location>
</feature>
<sequence>MNKEKNIGVPKVPYPLQNGKPQRFTSYFSDMTIWIRKDVCEAVDSGLLNVQMTGPRHCEVLKCEERKIEDTSGGYIKRITDNQTSIIAVFLKEAVDKMLQKRLEEPDDSQINWEEGVVILEKYRIIYLTLPESKNGTFAIQVDKFDYLGEPLSSLMKDYPFVIQRSEDDPELQKKCEDFEQKFAVKQTNLDILRLKQALAPDSLESSTELDSLLNDVLEEVDPLAKTSVKESVKSLCAGNNAADFLLISSQSSQLLDKLESSAEHKISDNGVIENNSSNLDSSSRFKKERHRSNTSDQISSKNILDPGADTVSKACNMNFEMSLTQKTPAALNINSEKEFKVLRSGRLIHRVNKKQTSDTKYFINEQKTSSLNDSSLLLSSSLLSEDYNTRSRHKITDKKRTLRNYENEQNATEKSVLASRSPSKRKSVGFDDSGALKNKKYLRKESSVTNNVNMKEKSNSDSTLPKDCDNLTCSASTDKPNSLIHSDFISPEDTNNRVVDKNVFEEFCSNSDYGLFEEKCTINESNPYCEETRIVNAVSQDSQPSEYTQSESNAQEEELGWCQKTIVLSSEEYNTTPDLNIQEIAEGSFSFLSQIPSSHTTDCLKNHVQVTIANNTFSGSKESLDESLMISPTPVKENRKKLSENNFKSSECSRLEAQKEIRSCCTTPHDVIDLTHSSSSEENETYVLESKTALSQEKINTEYLSYADNDVESQVDSSIFDGCGMTYTFMDSPPGIVEKPSNNYSDHLNQVIPLTFDKDACRRNLNFQPKAVLENHFSIVPDQKQKSACHDVLNAEMKGKRFEPWCNACERSLISCTCSFIRMNLNTLTDSEIFPIHSKSKCEPEPYLTPNKEKPKSESDDTKIKGMHESGLDVTAYERKHESRHDVIVNKGKQELEFDVAANEGKQELELDVAANEGKQELELDVVANEGKQELELDVAANEGKQDLELDVAANEGTSYSLQIEEGRFPKFPGISTSAEVTLPETTAALTSHHHRHSNTSVFPTGYVSFDFTDSQIERMMHLLLRMLDIKPDI</sequence>
<proteinExistence type="predicted"/>
<feature type="region of interest" description="Disordered" evidence="1">
    <location>
        <begin position="845"/>
        <end position="866"/>
    </location>
</feature>
<organism evidence="2 3">
    <name type="scientific">Limulus polyphemus</name>
    <name type="common">Atlantic horseshoe crab</name>
    <dbReference type="NCBI Taxonomy" id="6850"/>
    <lineage>
        <taxon>Eukaryota</taxon>
        <taxon>Metazoa</taxon>
        <taxon>Ecdysozoa</taxon>
        <taxon>Arthropoda</taxon>
        <taxon>Chelicerata</taxon>
        <taxon>Merostomata</taxon>
        <taxon>Xiphosura</taxon>
        <taxon>Limulidae</taxon>
        <taxon>Limulus</taxon>
    </lineage>
</organism>